<proteinExistence type="predicted"/>
<evidence type="ECO:0000313" key="3">
    <source>
        <dbReference type="Proteomes" id="UP000736384"/>
    </source>
</evidence>
<keyword evidence="1" id="KW-0732">Signal</keyword>
<comment type="caution">
    <text evidence="2">The sequence shown here is derived from an EMBL/GenBank/DDBJ whole genome shotgun (WGS) entry which is preliminary data.</text>
</comment>
<feature type="chain" id="PRO_5041279524" evidence="1">
    <location>
        <begin position="26"/>
        <end position="169"/>
    </location>
</feature>
<dbReference type="Proteomes" id="UP000736384">
    <property type="component" value="Unassembled WGS sequence"/>
</dbReference>
<gene>
    <name evidence="2" type="ORF">HA520_07470</name>
</gene>
<dbReference type="AlphaFoldDB" id="A0AA43Z7K3"/>
<feature type="signal peptide" evidence="1">
    <location>
        <begin position="1"/>
        <end position="25"/>
    </location>
</feature>
<organism evidence="2 3">
    <name type="scientific">Azotobacter chroococcum</name>
    <dbReference type="NCBI Taxonomy" id="353"/>
    <lineage>
        <taxon>Bacteria</taxon>
        <taxon>Pseudomonadati</taxon>
        <taxon>Pseudomonadota</taxon>
        <taxon>Gammaproteobacteria</taxon>
        <taxon>Pseudomonadales</taxon>
        <taxon>Pseudomonadaceae</taxon>
        <taxon>Azotobacter</taxon>
    </lineage>
</organism>
<evidence type="ECO:0000313" key="2">
    <source>
        <dbReference type="EMBL" id="NHN77132.1"/>
    </source>
</evidence>
<protein>
    <submittedName>
        <fullName evidence="2">Uncharacterized protein</fullName>
    </submittedName>
</protein>
<dbReference type="EMBL" id="JAAPAP010000004">
    <property type="protein sequence ID" value="NHN77132.1"/>
    <property type="molecule type" value="Genomic_DNA"/>
</dbReference>
<sequence>MKEYNTKTLTAHVLLALVTYGFVNAAMASETISSGAMAKKTTKPLLFSVFTGRWSPDCEKVGGIHIHHKNNILIEVNSNQIYIRSHGKQNQKVLSIFLDEPDDLGRGGMMLPWGEFSNKKPIAKMAISSENYSQVYWYGFYNKKTNAYEWTKEPDFLGNTLPAIFNKCK</sequence>
<name>A0AA43Z7K3_9GAMM</name>
<evidence type="ECO:0000256" key="1">
    <source>
        <dbReference type="SAM" id="SignalP"/>
    </source>
</evidence>
<dbReference type="RefSeq" id="WP_165892182.1">
    <property type="nucleotide sequence ID" value="NZ_JAAPAP010000004.1"/>
</dbReference>
<reference evidence="2" key="1">
    <citation type="submission" date="2020-03" db="EMBL/GenBank/DDBJ databases">
        <title>Genome assembly of Azotobacter chroococcum W5.</title>
        <authorList>
            <person name="Kannepalli A."/>
        </authorList>
    </citation>
    <scope>NUCLEOTIDE SEQUENCE</scope>
    <source>
        <strain evidence="2">W5</strain>
    </source>
</reference>
<accession>A0AA43Z7K3</accession>